<evidence type="ECO:0000313" key="1">
    <source>
        <dbReference type="EMBL" id="MBS5687833.1"/>
    </source>
</evidence>
<comment type="caution">
    <text evidence="1">The sequence shown here is derived from an EMBL/GenBank/DDBJ whole genome shotgun (WGS) entry which is preliminary data.</text>
</comment>
<dbReference type="AlphaFoldDB" id="A0A943FUG0"/>
<protein>
    <submittedName>
        <fullName evidence="1">DUF3873 family protein</fullName>
    </submittedName>
</protein>
<accession>A0A943FUG0</accession>
<dbReference type="Proteomes" id="UP000733372">
    <property type="component" value="Unassembled WGS sequence"/>
</dbReference>
<reference evidence="1" key="1">
    <citation type="submission" date="2021-02" db="EMBL/GenBank/DDBJ databases">
        <title>Infant gut strain persistence is associated with maternal origin, phylogeny, and functional potential including surface adhesion and iron acquisition.</title>
        <authorList>
            <person name="Lou Y.C."/>
        </authorList>
    </citation>
    <scope>NUCLEOTIDE SEQUENCE</scope>
    <source>
        <strain evidence="1">L3_101_367G1_dasL3_101_367G1_metabat.metabat.26</strain>
    </source>
</reference>
<evidence type="ECO:0000313" key="2">
    <source>
        <dbReference type="Proteomes" id="UP000733372"/>
    </source>
</evidence>
<proteinExistence type="predicted"/>
<dbReference type="EMBL" id="JAGZAM010000012">
    <property type="protein sequence ID" value="MBS5687833.1"/>
    <property type="molecule type" value="Genomic_DNA"/>
</dbReference>
<sequence length="64" mass="7689">MEQSYLMPGQERWESFRDANGVPKVCYSYCSLKGRLFRCVSRSREEAERLCEDWLVGQDRCYRN</sequence>
<organism evidence="1 2">
    <name type="scientific">Faecalibacterium prausnitzii</name>
    <dbReference type="NCBI Taxonomy" id="853"/>
    <lineage>
        <taxon>Bacteria</taxon>
        <taxon>Bacillati</taxon>
        <taxon>Bacillota</taxon>
        <taxon>Clostridia</taxon>
        <taxon>Eubacteriales</taxon>
        <taxon>Oscillospiraceae</taxon>
        <taxon>Faecalibacterium</taxon>
    </lineage>
</organism>
<gene>
    <name evidence="1" type="ORF">KHW66_07375</name>
</gene>
<name>A0A943FUG0_9FIRM</name>